<dbReference type="RefSeq" id="WP_153583904.1">
    <property type="nucleotide sequence ID" value="NZ_WJBU01000004.1"/>
</dbReference>
<comment type="caution">
    <text evidence="1">The sequence shown here is derived from an EMBL/GenBank/DDBJ whole genome shotgun (WGS) entry which is preliminary data.</text>
</comment>
<gene>
    <name evidence="1" type="ORF">GHT07_04660</name>
</gene>
<dbReference type="InterPro" id="IPR025612">
    <property type="entry name" value="YqjK"/>
</dbReference>
<dbReference type="AlphaFoldDB" id="A0A844AQT8"/>
<protein>
    <recommendedName>
        <fullName evidence="3">YqjK-like protein</fullName>
    </recommendedName>
</protein>
<sequence length="110" mass="12653">MFHDQQLELVRRQTELVARSRELRASFAQDAAVLERPFAVADRIGDGWRWLMANPHWLLIGLAAPVLLRPRKIAGLAAKAFAYWRVWRRAQRIAGLLGLLSSPGNRWRAR</sequence>
<accession>A0A844AQT8</accession>
<name>A0A844AQT8_9BURK</name>
<keyword evidence="2" id="KW-1185">Reference proteome</keyword>
<evidence type="ECO:0000313" key="2">
    <source>
        <dbReference type="Proteomes" id="UP000487350"/>
    </source>
</evidence>
<evidence type="ECO:0008006" key="3">
    <source>
        <dbReference type="Google" id="ProtNLM"/>
    </source>
</evidence>
<reference evidence="1 2" key="1">
    <citation type="submission" date="2019-11" db="EMBL/GenBank/DDBJ databases">
        <title>Caenimonas koreensis gen. nov., sp. nov., isolated from activated sludge.</title>
        <authorList>
            <person name="Seung H.R."/>
        </authorList>
    </citation>
    <scope>NUCLEOTIDE SEQUENCE [LARGE SCALE GENOMIC DNA]</scope>
    <source>
        <strain evidence="1 2">EMB320</strain>
    </source>
</reference>
<dbReference type="EMBL" id="WJBU01000004">
    <property type="protein sequence ID" value="MRD46555.1"/>
    <property type="molecule type" value="Genomic_DNA"/>
</dbReference>
<evidence type="ECO:0000313" key="1">
    <source>
        <dbReference type="EMBL" id="MRD46555.1"/>
    </source>
</evidence>
<proteinExistence type="predicted"/>
<dbReference type="Pfam" id="PF13997">
    <property type="entry name" value="YqjK"/>
    <property type="match status" value="1"/>
</dbReference>
<dbReference type="Proteomes" id="UP000487350">
    <property type="component" value="Unassembled WGS sequence"/>
</dbReference>
<organism evidence="1 2">
    <name type="scientific">Caenimonas koreensis DSM 17982</name>
    <dbReference type="NCBI Taxonomy" id="1121255"/>
    <lineage>
        <taxon>Bacteria</taxon>
        <taxon>Pseudomonadati</taxon>
        <taxon>Pseudomonadota</taxon>
        <taxon>Betaproteobacteria</taxon>
        <taxon>Burkholderiales</taxon>
        <taxon>Comamonadaceae</taxon>
        <taxon>Caenimonas</taxon>
    </lineage>
</organism>
<dbReference type="OrthoDB" id="8913803at2"/>